<accession>A0ABR5IC92</accession>
<organism evidence="2 3">
    <name type="scientific">Gordonia jacobaea</name>
    <dbReference type="NCBI Taxonomy" id="122202"/>
    <lineage>
        <taxon>Bacteria</taxon>
        <taxon>Bacillati</taxon>
        <taxon>Actinomycetota</taxon>
        <taxon>Actinomycetes</taxon>
        <taxon>Mycobacteriales</taxon>
        <taxon>Gordoniaceae</taxon>
        <taxon>Gordonia</taxon>
    </lineage>
</organism>
<dbReference type="InterPro" id="IPR025159">
    <property type="entry name" value="AbiEi_N"/>
</dbReference>
<evidence type="ECO:0000259" key="1">
    <source>
        <dbReference type="Pfam" id="PF13338"/>
    </source>
</evidence>
<dbReference type="Pfam" id="PF13338">
    <property type="entry name" value="AbiEi_4"/>
    <property type="match status" value="1"/>
</dbReference>
<sequence>MDTFPVNEHGLILRRTALDAGASDRQLTRAVDAGTLVRVWPGAYVLPDKSRTPEVKHRLKAVAATLLSESDVPLSHQSAGVLHGMSLLFPDLSRVHLTTGHKTGGRIETQRHLHSGRLGPDDVTVIDGITVTSLEVTAVDIACSGNFFQALAVFDSALRLGADREKMSALLDSRRRGVAVARRALAFASPLADNAGESWGRGQMIVAELPVPRLQREYFDADGQFVAKVDYDWEGKLVGEFDGMRKYTKDLGDDETALDVMKREKAREDGVRRLGPMVIRWVWADLRQNRMVPMVREWLERLEIGGMGSAQASESTAPANWLRYSRQYAPCAARSSS</sequence>
<gene>
    <name evidence="2" type="ORF">ABW18_13105</name>
</gene>
<dbReference type="RefSeq" id="WP_049699377.1">
    <property type="nucleotide sequence ID" value="NZ_LDTZ01000017.1"/>
</dbReference>
<reference evidence="2 3" key="1">
    <citation type="submission" date="2015-05" db="EMBL/GenBank/DDBJ databases">
        <title>Draft genome sequence of the bacterium Gordonia jacobaea a new member of the Gordonia genus.</title>
        <authorList>
            <person name="Jimenez-Galisteo G."/>
            <person name="Dominguez A."/>
            <person name="Munoz E."/>
            <person name="Vinas M."/>
        </authorList>
    </citation>
    <scope>NUCLEOTIDE SEQUENCE [LARGE SCALE GENOMIC DNA]</scope>
    <source>
        <strain evidence="3">mv1</strain>
    </source>
</reference>
<evidence type="ECO:0000313" key="2">
    <source>
        <dbReference type="EMBL" id="KNA91206.1"/>
    </source>
</evidence>
<proteinExistence type="predicted"/>
<keyword evidence="3" id="KW-1185">Reference proteome</keyword>
<dbReference type="Proteomes" id="UP000037247">
    <property type="component" value="Unassembled WGS sequence"/>
</dbReference>
<feature type="domain" description="AbiEi antitoxin N-terminal" evidence="1">
    <location>
        <begin position="8"/>
        <end position="47"/>
    </location>
</feature>
<comment type="caution">
    <text evidence="2">The sequence shown here is derived from an EMBL/GenBank/DDBJ whole genome shotgun (WGS) entry which is preliminary data.</text>
</comment>
<evidence type="ECO:0000313" key="3">
    <source>
        <dbReference type="Proteomes" id="UP000037247"/>
    </source>
</evidence>
<dbReference type="EMBL" id="LDTZ01000017">
    <property type="protein sequence ID" value="KNA91206.1"/>
    <property type="molecule type" value="Genomic_DNA"/>
</dbReference>
<name>A0ABR5IC92_9ACTN</name>
<protein>
    <recommendedName>
        <fullName evidence="1">AbiEi antitoxin N-terminal domain-containing protein</fullName>
    </recommendedName>
</protein>